<comment type="caution">
    <text evidence="2">The sequence shown here is derived from an EMBL/GenBank/DDBJ whole genome shotgun (WGS) entry which is preliminary data.</text>
</comment>
<dbReference type="EMBL" id="ATDT01000023">
    <property type="protein sequence ID" value="EPF16489.1"/>
    <property type="molecule type" value="Genomic_DNA"/>
</dbReference>
<reference evidence="2 3" key="1">
    <citation type="submission" date="2013-04" db="EMBL/GenBank/DDBJ databases">
        <authorList>
            <person name="Weinstock G."/>
            <person name="Sodergren E."/>
            <person name="Lobos E.A."/>
            <person name="Fulton L."/>
            <person name="Fulton R."/>
            <person name="Courtney L."/>
            <person name="Fronick C."/>
            <person name="O'Laughlin M."/>
            <person name="Godfrey J."/>
            <person name="Wilson R.M."/>
            <person name="Miner T."/>
            <person name="Farmer C."/>
            <person name="Delehaunty K."/>
            <person name="Cordes M."/>
            <person name="Minx P."/>
            <person name="Tomlinson C."/>
            <person name="Chen J."/>
            <person name="Wollam A."/>
            <person name="Pepin K.H."/>
            <person name="Palsikar V.B."/>
            <person name="Zhang X."/>
            <person name="Suruliraj S."/>
            <person name="Perna N.T."/>
            <person name="Plunkett G."/>
            <person name="Warren W."/>
            <person name="Mitreva M."/>
            <person name="Mardis E.R."/>
            <person name="Wilson R.K."/>
        </authorList>
    </citation>
    <scope>NUCLEOTIDE SEQUENCE [LARGE SCALE GENOMIC DNA]</scope>
    <source>
        <strain evidence="2 3">DSM 4568</strain>
    </source>
</reference>
<dbReference type="AlphaFoldDB" id="S3JTL3"/>
<evidence type="ECO:0000256" key="1">
    <source>
        <dbReference type="SAM" id="MobiDB-lite"/>
    </source>
</evidence>
<dbReference type="HOGENOM" id="CLU_3133711_0_0_6"/>
<gene>
    <name evidence="2" type="ORF">HMPREF0201_02852</name>
</gene>
<dbReference type="Proteomes" id="UP000014585">
    <property type="component" value="Unassembled WGS sequence"/>
</dbReference>
<evidence type="ECO:0000313" key="2">
    <source>
        <dbReference type="EMBL" id="EPF16489.1"/>
    </source>
</evidence>
<proteinExistence type="predicted"/>
<accession>S3JTL3</accession>
<name>S3JTL3_9ENTR</name>
<organism evidence="2 3">
    <name type="scientific">Cedecea davisae DSM 4568</name>
    <dbReference type="NCBI Taxonomy" id="566551"/>
    <lineage>
        <taxon>Bacteria</taxon>
        <taxon>Pseudomonadati</taxon>
        <taxon>Pseudomonadota</taxon>
        <taxon>Gammaproteobacteria</taxon>
        <taxon>Enterobacterales</taxon>
        <taxon>Enterobacteriaceae</taxon>
        <taxon>Cedecea</taxon>
    </lineage>
</organism>
<feature type="region of interest" description="Disordered" evidence="1">
    <location>
        <begin position="1"/>
        <end position="49"/>
    </location>
</feature>
<evidence type="ECO:0000313" key="3">
    <source>
        <dbReference type="Proteomes" id="UP000014585"/>
    </source>
</evidence>
<protein>
    <submittedName>
        <fullName evidence="2">Uncharacterized protein</fullName>
    </submittedName>
</protein>
<sequence length="49" mass="5474">MVFNRQRCKAQTEVERGAASTEQSAPHSGIKNIPARRYRRQAGEAITMA</sequence>